<dbReference type="EMBL" id="CAJNOG010004839">
    <property type="protein sequence ID" value="CAF1545548.1"/>
    <property type="molecule type" value="Genomic_DNA"/>
</dbReference>
<feature type="non-terminal residue" evidence="2">
    <location>
        <position position="1"/>
    </location>
</feature>
<comment type="caution">
    <text evidence="2">The sequence shown here is derived from an EMBL/GenBank/DDBJ whole genome shotgun (WGS) entry which is preliminary data.</text>
</comment>
<evidence type="ECO:0000256" key="1">
    <source>
        <dbReference type="SAM" id="MobiDB-lite"/>
    </source>
</evidence>
<name>A0A815W951_9BILA</name>
<dbReference type="AlphaFoldDB" id="A0A815W951"/>
<evidence type="ECO:0000313" key="2">
    <source>
        <dbReference type="EMBL" id="CAF1545548.1"/>
    </source>
</evidence>
<feature type="compositionally biased region" description="Pro residues" evidence="1">
    <location>
        <begin position="16"/>
        <end position="26"/>
    </location>
</feature>
<proteinExistence type="predicted"/>
<organism evidence="2 3">
    <name type="scientific">Adineta steineri</name>
    <dbReference type="NCBI Taxonomy" id="433720"/>
    <lineage>
        <taxon>Eukaryota</taxon>
        <taxon>Metazoa</taxon>
        <taxon>Spiralia</taxon>
        <taxon>Gnathifera</taxon>
        <taxon>Rotifera</taxon>
        <taxon>Eurotatoria</taxon>
        <taxon>Bdelloidea</taxon>
        <taxon>Adinetida</taxon>
        <taxon>Adinetidae</taxon>
        <taxon>Adineta</taxon>
    </lineage>
</organism>
<gene>
    <name evidence="2" type="ORF">JYZ213_LOCUS45969</name>
</gene>
<dbReference type="Proteomes" id="UP000663845">
    <property type="component" value="Unassembled WGS sequence"/>
</dbReference>
<protein>
    <submittedName>
        <fullName evidence="2">Uncharacterized protein</fullName>
    </submittedName>
</protein>
<reference evidence="2" key="1">
    <citation type="submission" date="2021-02" db="EMBL/GenBank/DDBJ databases">
        <authorList>
            <person name="Nowell W R."/>
        </authorList>
    </citation>
    <scope>NUCLEOTIDE SEQUENCE</scope>
</reference>
<feature type="region of interest" description="Disordered" evidence="1">
    <location>
        <begin position="1"/>
        <end position="33"/>
    </location>
</feature>
<accession>A0A815W951</accession>
<evidence type="ECO:0000313" key="3">
    <source>
        <dbReference type="Proteomes" id="UP000663845"/>
    </source>
</evidence>
<sequence length="33" mass="3609">NKKNETVTDLLDFGEPNPPAPPPPESPKFDPYG</sequence>